<dbReference type="InterPro" id="IPR043929">
    <property type="entry name" value="DUF5755"/>
</dbReference>
<dbReference type="EMBL" id="MN739425">
    <property type="protein sequence ID" value="QHT04267.1"/>
    <property type="molecule type" value="Genomic_DNA"/>
</dbReference>
<proteinExistence type="predicted"/>
<keyword evidence="1" id="KW-0472">Membrane</keyword>
<keyword evidence="1" id="KW-1133">Transmembrane helix</keyword>
<sequence length="200" mass="22740">MAKCPPGVICFENFTFIFVIFALIIIIYFMYSKQNTNEINISSEKTNTIPTTTGLFPRPSYSFSNVQQDVLLNPYSAPLRDERYIQSTDIRGGVPINIGTQSIDTNYRQVGLLKRMNGPEMLLPLMGRPLFVARDKWQYYTMSDKNNAIKLPVSFKSKSCTNEYGCDEISNGDTVYVDGIDAPFQVTLYDNAVMKYIPFI</sequence>
<reference evidence="2" key="1">
    <citation type="journal article" date="2020" name="Nature">
        <title>Giant virus diversity and host interactions through global metagenomics.</title>
        <authorList>
            <person name="Schulz F."/>
            <person name="Roux S."/>
            <person name="Paez-Espino D."/>
            <person name="Jungbluth S."/>
            <person name="Walsh D.A."/>
            <person name="Denef V.J."/>
            <person name="McMahon K.D."/>
            <person name="Konstantinidis K.T."/>
            <person name="Eloe-Fadrosh E.A."/>
            <person name="Kyrpides N.C."/>
            <person name="Woyke T."/>
        </authorList>
    </citation>
    <scope>NUCLEOTIDE SEQUENCE</scope>
    <source>
        <strain evidence="2">GVMAG-M-3300021185-45</strain>
    </source>
</reference>
<dbReference type="Pfam" id="PF19059">
    <property type="entry name" value="DUF5755"/>
    <property type="match status" value="1"/>
</dbReference>
<keyword evidence="1" id="KW-0812">Transmembrane</keyword>
<name>A0A6C0CJB2_9ZZZZ</name>
<organism evidence="2">
    <name type="scientific">viral metagenome</name>
    <dbReference type="NCBI Taxonomy" id="1070528"/>
    <lineage>
        <taxon>unclassified sequences</taxon>
        <taxon>metagenomes</taxon>
        <taxon>organismal metagenomes</taxon>
    </lineage>
</organism>
<dbReference type="AlphaFoldDB" id="A0A6C0CJB2"/>
<evidence type="ECO:0000313" key="2">
    <source>
        <dbReference type="EMBL" id="QHT04267.1"/>
    </source>
</evidence>
<accession>A0A6C0CJB2</accession>
<feature type="transmembrane region" description="Helical" evidence="1">
    <location>
        <begin position="7"/>
        <end position="31"/>
    </location>
</feature>
<protein>
    <submittedName>
        <fullName evidence="2">Uncharacterized protein</fullName>
    </submittedName>
</protein>
<evidence type="ECO:0000256" key="1">
    <source>
        <dbReference type="SAM" id="Phobius"/>
    </source>
</evidence>